<protein>
    <recommendedName>
        <fullName evidence="2">FAD-binding PCMH-type domain-containing protein</fullName>
    </recommendedName>
</protein>
<name>A0A0W8IBV6_9MICO</name>
<reference evidence="3 4" key="1">
    <citation type="submission" date="2015-12" db="EMBL/GenBank/DDBJ databases">
        <title>Serinicoccus chungangenesis strain CD08_5 genome sequencing and assembly.</title>
        <authorList>
            <person name="Chander A.M."/>
            <person name="Kaur G."/>
            <person name="Nair G.R."/>
            <person name="Dhawan D.K."/>
            <person name="Kochhar R.K."/>
            <person name="Mayilraj S."/>
            <person name="Bhadada S.K."/>
        </authorList>
    </citation>
    <scope>NUCLEOTIDE SEQUENCE [LARGE SCALE GENOMIC DNA]</scope>
    <source>
        <strain evidence="3 4">CD08_5</strain>
    </source>
</reference>
<dbReference type="InterPro" id="IPR016167">
    <property type="entry name" value="FAD-bd_PCMH_sub1"/>
</dbReference>
<dbReference type="InterPro" id="IPR016169">
    <property type="entry name" value="FAD-bd_PCMH_sub2"/>
</dbReference>
<dbReference type="PROSITE" id="PS51387">
    <property type="entry name" value="FAD_PCMH"/>
    <property type="match status" value="1"/>
</dbReference>
<dbReference type="Gene3D" id="3.30.70.2520">
    <property type="match status" value="1"/>
</dbReference>
<dbReference type="SUPFAM" id="SSF56176">
    <property type="entry name" value="FAD-binding/transporter-associated domain-like"/>
    <property type="match status" value="1"/>
</dbReference>
<proteinExistence type="predicted"/>
<dbReference type="InterPro" id="IPR036318">
    <property type="entry name" value="FAD-bd_PCMH-like_sf"/>
</dbReference>
<dbReference type="OrthoDB" id="9800184at2"/>
<dbReference type="InterPro" id="IPR016171">
    <property type="entry name" value="Vanillyl_alc_oxidase_C-sub2"/>
</dbReference>
<dbReference type="GO" id="GO:0016020">
    <property type="term" value="C:membrane"/>
    <property type="evidence" value="ECO:0007669"/>
    <property type="project" value="InterPro"/>
</dbReference>
<dbReference type="PANTHER" id="PTHR43762:SF1">
    <property type="entry name" value="D-ARABINONO-1,4-LACTONE OXIDASE"/>
    <property type="match status" value="1"/>
</dbReference>
<dbReference type="PANTHER" id="PTHR43762">
    <property type="entry name" value="L-GULONOLACTONE OXIDASE"/>
    <property type="match status" value="1"/>
</dbReference>
<dbReference type="Gene3D" id="3.30.465.10">
    <property type="match status" value="1"/>
</dbReference>
<keyword evidence="1" id="KW-0560">Oxidoreductase</keyword>
<evidence type="ECO:0000259" key="2">
    <source>
        <dbReference type="PROSITE" id="PS51387"/>
    </source>
</evidence>
<dbReference type="GO" id="GO:0003885">
    <property type="term" value="F:D-arabinono-1,4-lactone oxidase activity"/>
    <property type="evidence" value="ECO:0007669"/>
    <property type="project" value="InterPro"/>
</dbReference>
<dbReference type="RefSeq" id="WP_058890339.1">
    <property type="nucleotide sequence ID" value="NZ_LQBL01000007.1"/>
</dbReference>
<dbReference type="InterPro" id="IPR016166">
    <property type="entry name" value="FAD-bd_PCMH"/>
</dbReference>
<dbReference type="GO" id="GO:0080049">
    <property type="term" value="F:L-gulono-1,4-lactone dehydrogenase activity"/>
    <property type="evidence" value="ECO:0007669"/>
    <property type="project" value="TreeGrafter"/>
</dbReference>
<dbReference type="Proteomes" id="UP000054837">
    <property type="component" value="Unassembled WGS sequence"/>
</dbReference>
<dbReference type="EMBL" id="LQBL01000007">
    <property type="protein sequence ID" value="KUG57216.1"/>
    <property type="molecule type" value="Genomic_DNA"/>
</dbReference>
<dbReference type="Gene3D" id="3.30.70.2530">
    <property type="match status" value="1"/>
</dbReference>
<dbReference type="InterPro" id="IPR006094">
    <property type="entry name" value="Oxid_FAD_bind_N"/>
</dbReference>
<dbReference type="InterPro" id="IPR010031">
    <property type="entry name" value="FAD_lactone_oxidase-like"/>
</dbReference>
<dbReference type="AlphaFoldDB" id="A0A0W8IBV6"/>
<sequence length="421" mass="45270">MAPAPGRTWAGNLAYSAGELVEPTSIDELAEVMGGAGRVRVLGSRHSFNRVADTTGTLVGLRRLPTELEVDRGRGVVRAGAGLTYGEVGVRIQEEGWALHAMASLPHITVGGAVATGSHGSGDGAASLAEGVAAVEIVTTGGEQVRLERGDPDFGGAVVSLGMLGAVTVVELEVEPTYDVAQTVYEGLTWDRVVEDLDAVTGLGTSVSVFTDWRDPDRTTQVWVKDRVDRPRGGDGAVGALGLRPADGPRHMIRGGRPEHCTPQGGVPGPWLDRLPHFRMGFTPSAGEELQSEWLLPRRAVGPALEQLRGMAGELAGLALSAEMRTVSRGRQWLDPAQEDSVAFHVTWRRDQPAVEALLPRIEEGLEPLGARPHWGKLFDERALARRIEELYPRRGRMLELAARLDPRGALRNDYLERVGL</sequence>
<dbReference type="Gene3D" id="1.10.45.10">
    <property type="entry name" value="Vanillyl-alcohol Oxidase, Chain A, domain 4"/>
    <property type="match status" value="1"/>
</dbReference>
<dbReference type="Gene3D" id="3.30.43.10">
    <property type="entry name" value="Uridine Diphospho-n-acetylenolpyruvylglucosamine Reductase, domain 2"/>
    <property type="match status" value="1"/>
</dbReference>
<keyword evidence="4" id="KW-1185">Reference proteome</keyword>
<gene>
    <name evidence="3" type="ORF">AVL62_15430</name>
</gene>
<evidence type="ECO:0000313" key="3">
    <source>
        <dbReference type="EMBL" id="KUG57216.1"/>
    </source>
</evidence>
<dbReference type="GO" id="GO:0071949">
    <property type="term" value="F:FAD binding"/>
    <property type="evidence" value="ECO:0007669"/>
    <property type="project" value="InterPro"/>
</dbReference>
<accession>A0A0W8IBV6</accession>
<evidence type="ECO:0000256" key="1">
    <source>
        <dbReference type="ARBA" id="ARBA00023002"/>
    </source>
</evidence>
<feature type="domain" description="FAD-binding PCMH-type" evidence="2">
    <location>
        <begin position="13"/>
        <end position="177"/>
    </location>
</feature>
<evidence type="ECO:0000313" key="4">
    <source>
        <dbReference type="Proteomes" id="UP000054837"/>
    </source>
</evidence>
<dbReference type="Pfam" id="PF01565">
    <property type="entry name" value="FAD_binding_4"/>
    <property type="match status" value="1"/>
</dbReference>
<organism evidence="3 4">
    <name type="scientific">Serinicoccus chungangensis</name>
    <dbReference type="NCBI Taxonomy" id="767452"/>
    <lineage>
        <taxon>Bacteria</taxon>
        <taxon>Bacillati</taxon>
        <taxon>Actinomycetota</taxon>
        <taxon>Actinomycetes</taxon>
        <taxon>Micrococcales</taxon>
        <taxon>Ornithinimicrobiaceae</taxon>
        <taxon>Serinicoccus</taxon>
    </lineage>
</organism>
<dbReference type="Pfam" id="PF04030">
    <property type="entry name" value="ALO"/>
    <property type="match status" value="1"/>
</dbReference>
<comment type="caution">
    <text evidence="3">The sequence shown here is derived from an EMBL/GenBank/DDBJ whole genome shotgun (WGS) entry which is preliminary data.</text>
</comment>
<dbReference type="InterPro" id="IPR007173">
    <property type="entry name" value="ALO_C"/>
</dbReference>
<dbReference type="STRING" id="767452.AVL62_15430"/>